<dbReference type="GeneID" id="3646062"/>
<dbReference type="GO" id="GO:0097576">
    <property type="term" value="P:vacuole fusion"/>
    <property type="evidence" value="ECO:0007669"/>
    <property type="project" value="UniProtKB-ARBA"/>
</dbReference>
<dbReference type="GO" id="GO:0006906">
    <property type="term" value="P:vesicle fusion"/>
    <property type="evidence" value="ECO:0000318"/>
    <property type="project" value="GO_Central"/>
</dbReference>
<feature type="coiled-coil region" evidence="5">
    <location>
        <begin position="258"/>
        <end position="292"/>
    </location>
</feature>
<name>A0A1D8PPA3_CANAL</name>
<dbReference type="GO" id="GO:0000149">
    <property type="term" value="F:SNARE binding"/>
    <property type="evidence" value="ECO:0000318"/>
    <property type="project" value="GO_Central"/>
</dbReference>
<gene>
    <name evidence="9" type="ordered locus">CAALFM_C600240CA</name>
    <name evidence="8" type="ordered locus">orf19.8773</name>
</gene>
<organism evidence="9 10">
    <name type="scientific">Candida albicans (strain SC5314 / ATCC MYA-2876)</name>
    <name type="common">Yeast</name>
    <dbReference type="NCBI Taxonomy" id="237561"/>
    <lineage>
        <taxon>Eukaryota</taxon>
        <taxon>Fungi</taxon>
        <taxon>Dikarya</taxon>
        <taxon>Ascomycota</taxon>
        <taxon>Saccharomycotina</taxon>
        <taxon>Pichiomycetes</taxon>
        <taxon>Debaryomycetaceae</taxon>
        <taxon>Candida/Lodderomyces clade</taxon>
        <taxon>Candida</taxon>
    </lineage>
</organism>
<keyword evidence="2" id="KW-0926">Vacuole</keyword>
<dbReference type="OrthoDB" id="428895at2759"/>
<dbReference type="Pfam" id="PF00787">
    <property type="entry name" value="PX"/>
    <property type="match status" value="1"/>
</dbReference>
<dbReference type="GO" id="GO:0031201">
    <property type="term" value="C:SNARE complex"/>
    <property type="evidence" value="ECO:0000318"/>
    <property type="project" value="GO_Central"/>
</dbReference>
<dbReference type="EMBL" id="CP017628">
    <property type="protein sequence ID" value="AOW29973.1"/>
    <property type="molecule type" value="Genomic_DNA"/>
</dbReference>
<dbReference type="CDD" id="cd06897">
    <property type="entry name" value="PX_SNARE"/>
    <property type="match status" value="1"/>
</dbReference>
<dbReference type="InParanoid" id="A0A1D8PPA3"/>
<evidence type="ECO:0000256" key="2">
    <source>
        <dbReference type="ARBA" id="ARBA00022554"/>
    </source>
</evidence>
<evidence type="ECO:0000256" key="5">
    <source>
        <dbReference type="SAM" id="Coils"/>
    </source>
</evidence>
<dbReference type="PROSITE" id="PS50195">
    <property type="entry name" value="PX"/>
    <property type="match status" value="1"/>
</dbReference>
<dbReference type="Gene3D" id="1.20.5.110">
    <property type="match status" value="1"/>
</dbReference>
<dbReference type="PROSITE" id="PS50192">
    <property type="entry name" value="T_SNARE"/>
    <property type="match status" value="1"/>
</dbReference>
<comment type="subcellular location">
    <subcellularLocation>
        <location evidence="1">Vacuole</location>
    </subcellularLocation>
</comment>
<accession>A0A1D8PPA3</accession>
<reference evidence="9 10" key="1">
    <citation type="journal article" date="2004" name="Proc. Natl. Acad. Sci. U.S.A.">
        <title>The diploid genome sequence of Candida albicans.</title>
        <authorList>
            <person name="Jones T."/>
            <person name="Federspiel N.A."/>
            <person name="Chibana H."/>
            <person name="Dungan J."/>
            <person name="Kalman S."/>
            <person name="Magee B.B."/>
            <person name="Newport G."/>
            <person name="Thorstenson Y.R."/>
            <person name="Agabian N."/>
            <person name="Magee P.T."/>
            <person name="Davis R.W."/>
            <person name="Scherer S."/>
        </authorList>
    </citation>
    <scope>NUCLEOTIDE SEQUENCE [LARGE SCALE GENOMIC DNA]</scope>
    <source>
        <strain evidence="10">SC5314 / ATCC MYA-2876</strain>
    </source>
</reference>
<evidence type="ECO:0000256" key="4">
    <source>
        <dbReference type="ARBA" id="ARBA00054927"/>
    </source>
</evidence>
<dbReference type="CGD" id="CAL0000193320">
    <property type="gene designation" value="orf19.8773"/>
</dbReference>
<keyword evidence="10" id="KW-1185">Reference proteome</keyword>
<dbReference type="SMART" id="SM00397">
    <property type="entry name" value="t_SNARE"/>
    <property type="match status" value="1"/>
</dbReference>
<feature type="domain" description="PX" evidence="7">
    <location>
        <begin position="1"/>
        <end position="111"/>
    </location>
</feature>
<evidence type="ECO:0000313" key="9">
    <source>
        <dbReference type="EMBL" id="AOW29973.1"/>
    </source>
</evidence>
<dbReference type="RefSeq" id="XP_712300.1">
    <property type="nucleotide sequence ID" value="XM_707207.1"/>
</dbReference>
<evidence type="ECO:0000256" key="1">
    <source>
        <dbReference type="ARBA" id="ARBA00004116"/>
    </source>
</evidence>
<dbReference type="SUPFAM" id="SSF64268">
    <property type="entry name" value="PX domain"/>
    <property type="match status" value="1"/>
</dbReference>
<dbReference type="GO" id="GO:0000329">
    <property type="term" value="C:fungal-type vacuole membrane"/>
    <property type="evidence" value="ECO:0007669"/>
    <property type="project" value="UniProtKB-ARBA"/>
</dbReference>
<evidence type="ECO:0000259" key="6">
    <source>
        <dbReference type="PROSITE" id="PS50192"/>
    </source>
</evidence>
<dbReference type="FunFam" id="1.20.5.110:FF:000058">
    <property type="entry name" value="VAM7p Vacuolar SNARE protein"/>
    <property type="match status" value="1"/>
</dbReference>
<protein>
    <recommendedName>
        <fullName evidence="11">Vam7p</fullName>
    </recommendedName>
</protein>
<evidence type="ECO:0000259" key="7">
    <source>
        <dbReference type="PROSITE" id="PS50195"/>
    </source>
</evidence>
<dbReference type="AlphaFoldDB" id="A0A1D8PPA3"/>
<dbReference type="SUPFAM" id="SSF58038">
    <property type="entry name" value="SNARE fusion complex"/>
    <property type="match status" value="1"/>
</dbReference>
<dbReference type="FunCoup" id="A0A1D8PPA3">
    <property type="interactions" value="158"/>
</dbReference>
<dbReference type="SMART" id="SM00312">
    <property type="entry name" value="PX"/>
    <property type="match status" value="1"/>
</dbReference>
<reference evidence="9 10" key="2">
    <citation type="journal article" date="2007" name="Genome Biol.">
        <title>Assembly of the Candida albicans genome into sixteen supercontigs aligned on the eight chromosomes.</title>
        <authorList>
            <person name="van het Hoog M."/>
            <person name="Rast T.J."/>
            <person name="Martchenko M."/>
            <person name="Grindle S."/>
            <person name="Dignard D."/>
            <person name="Hogues H."/>
            <person name="Cuomo C."/>
            <person name="Berriman M."/>
            <person name="Scherer S."/>
            <person name="Magee B.B."/>
            <person name="Whiteway M."/>
            <person name="Chibana H."/>
            <person name="Nantel A."/>
            <person name="Magee P.T."/>
        </authorList>
    </citation>
    <scope>GENOME REANNOTATION</scope>
    <source>
        <strain evidence="10">SC5314 / ATCC MYA-2876</strain>
    </source>
</reference>
<dbReference type="GO" id="GO:0012505">
    <property type="term" value="C:endomembrane system"/>
    <property type="evidence" value="ECO:0000318"/>
    <property type="project" value="GO_Central"/>
</dbReference>
<dbReference type="GO" id="GO:0006886">
    <property type="term" value="P:intracellular protein transport"/>
    <property type="evidence" value="ECO:0000318"/>
    <property type="project" value="GO_Central"/>
</dbReference>
<dbReference type="GO" id="GO:0048278">
    <property type="term" value="P:vesicle docking"/>
    <property type="evidence" value="ECO:0000318"/>
    <property type="project" value="GO_Central"/>
</dbReference>
<dbReference type="GO" id="GO:0005484">
    <property type="term" value="F:SNAP receptor activity"/>
    <property type="evidence" value="ECO:0000318"/>
    <property type="project" value="GO_Central"/>
</dbReference>
<comment type="function">
    <text evidence="4">Essential for proper morphogenesis of the vacuole. May exist as structural reinforcement on the surface of the vacuolar membrane and be required for maintenance against rupture by osmotic pressure.</text>
</comment>
<keyword evidence="3 5" id="KW-0175">Coiled coil</keyword>
<sequence length="297" mass="34665">MSTITIPQDIEIGGSTYYQINIKLPLRSFTIKKRYSEFQQLVSDLSRSLGIDSRDFPYELPGKRINWLNKTSIVEERKVGLAEFLNNLIQDSTLQNEREVLSFLQLPSNFRFTKDMLQNNRADLDSVQNNWYDVYRKLKSDILNESSSSISEQIHIRDRISRVYQPRILDLVRAIGTDKEEALKKKQLVSQLQESIDNLLVQEVPRSKRVLGGAVKETPETLPLNNKELLQHQVQIHQNQDKELDQLRVLIARQKQIGELINAEVEEQNEMLDRFNEEVDYTSSKIKQARRRAKKIL</sequence>
<dbReference type="Gene3D" id="3.30.1520.10">
    <property type="entry name" value="Phox-like domain"/>
    <property type="match status" value="1"/>
</dbReference>
<dbReference type="GO" id="GO:0007034">
    <property type="term" value="P:vacuolar transport"/>
    <property type="evidence" value="ECO:0007669"/>
    <property type="project" value="UniProtKB-ARBA"/>
</dbReference>
<dbReference type="InterPro" id="IPR000727">
    <property type="entry name" value="T_SNARE_dom"/>
</dbReference>
<evidence type="ECO:0000256" key="3">
    <source>
        <dbReference type="ARBA" id="ARBA00023054"/>
    </source>
</evidence>
<evidence type="ECO:0000313" key="10">
    <source>
        <dbReference type="Proteomes" id="UP000000559"/>
    </source>
</evidence>
<dbReference type="SMR" id="A0A1D8PPA3"/>
<feature type="domain" description="T-SNARE coiled-coil homology" evidence="6">
    <location>
        <begin position="234"/>
        <end position="296"/>
    </location>
</feature>
<dbReference type="KEGG" id="cal:CAALFM_C600240CA"/>
<dbReference type="CDD" id="cd15858">
    <property type="entry name" value="SNARE_VAM7"/>
    <property type="match status" value="1"/>
</dbReference>
<dbReference type="VEuPathDB" id="FungiDB:C6_00240C_A"/>
<dbReference type="STRING" id="237561.A0A1D8PPA3"/>
<evidence type="ECO:0000313" key="8">
    <source>
        <dbReference type="CGD" id="CAL0000193320"/>
    </source>
</evidence>
<dbReference type="Proteomes" id="UP000000559">
    <property type="component" value="Chromosome 6"/>
</dbReference>
<dbReference type="InterPro" id="IPR001683">
    <property type="entry name" value="PX_dom"/>
</dbReference>
<dbReference type="InterPro" id="IPR036871">
    <property type="entry name" value="PX_dom_sf"/>
</dbReference>
<dbReference type="GO" id="GO:0035091">
    <property type="term" value="F:phosphatidylinositol binding"/>
    <property type="evidence" value="ECO:0007669"/>
    <property type="project" value="InterPro"/>
</dbReference>
<reference evidence="9 10" key="3">
    <citation type="journal article" date="2013" name="Genome Biol.">
        <title>Assembly of a phased diploid Candida albicans genome facilitates allele-specific measurements and provides a simple model for repeat and indel structure.</title>
        <authorList>
            <person name="Muzzey D."/>
            <person name="Schwartz K."/>
            <person name="Weissman J.S."/>
            <person name="Sherlock G."/>
        </authorList>
    </citation>
    <scope>NUCLEOTIDE SEQUENCE [LARGE SCALE GENOMIC DNA]</scope>
    <source>
        <strain evidence="10">SC5314 / ATCC MYA-2876</strain>
    </source>
</reference>
<evidence type="ECO:0008006" key="11">
    <source>
        <dbReference type="Google" id="ProtNLM"/>
    </source>
</evidence>
<proteinExistence type="predicted"/>